<dbReference type="Gene3D" id="3.30.70.20">
    <property type="match status" value="1"/>
</dbReference>
<evidence type="ECO:0000256" key="2">
    <source>
        <dbReference type="ARBA" id="ARBA00022485"/>
    </source>
</evidence>
<keyword evidence="6" id="KW-0411">Iron-sulfur</keyword>
<reference evidence="10" key="1">
    <citation type="journal article" date="2020" name="Microbiol. Resour. Announc.">
        <title>Complete Genome Sequence of Adlercreutzia sp. Strain 8CFCBH1, a Potent Producer of Equol, Isolated from Healthy Japanese Feces.</title>
        <authorList>
            <person name="Ogata Y."/>
            <person name="Sakamoto M."/>
            <person name="Ohkuma M."/>
            <person name="Hattori M."/>
            <person name="Suda W."/>
        </authorList>
    </citation>
    <scope>NUCLEOTIDE SEQUENCE [LARGE SCALE GENOMIC DNA]</scope>
    <source>
        <strain evidence="10">8CFCBH1</strain>
    </source>
</reference>
<dbReference type="GO" id="GO:0046872">
    <property type="term" value="F:metal ion binding"/>
    <property type="evidence" value="ECO:0007669"/>
    <property type="project" value="UniProtKB-KW"/>
</dbReference>
<dbReference type="Proteomes" id="UP000501727">
    <property type="component" value="Chromosome"/>
</dbReference>
<dbReference type="GO" id="GO:0016625">
    <property type="term" value="F:oxidoreductase activity, acting on the aldehyde or oxo group of donors, iron-sulfur protein as acceptor"/>
    <property type="evidence" value="ECO:0007669"/>
    <property type="project" value="InterPro"/>
</dbReference>
<evidence type="ECO:0000256" key="5">
    <source>
        <dbReference type="ARBA" id="ARBA00023004"/>
    </source>
</evidence>
<dbReference type="GO" id="GO:0051539">
    <property type="term" value="F:4 iron, 4 sulfur cluster binding"/>
    <property type="evidence" value="ECO:0007669"/>
    <property type="project" value="UniProtKB-KW"/>
</dbReference>
<keyword evidence="5" id="KW-0408">Iron</keyword>
<comment type="cofactor">
    <cofactor evidence="1">
        <name>[4Fe-4S] cluster</name>
        <dbReference type="ChEBI" id="CHEBI:49883"/>
    </cofactor>
</comment>
<evidence type="ECO:0000259" key="8">
    <source>
        <dbReference type="PROSITE" id="PS51379"/>
    </source>
</evidence>
<dbReference type="InterPro" id="IPR017896">
    <property type="entry name" value="4Fe4S_Fe-S-bd"/>
</dbReference>
<accession>A0A6F8SLJ6</accession>
<feature type="domain" description="4Fe-4S ferredoxin-type" evidence="8">
    <location>
        <begin position="83"/>
        <end position="112"/>
    </location>
</feature>
<dbReference type="Pfam" id="PF14697">
    <property type="entry name" value="Fer4_21"/>
    <property type="match status" value="1"/>
</dbReference>
<protein>
    <recommendedName>
        <fullName evidence="8">4Fe-4S ferredoxin-type domain-containing protein</fullName>
    </recommendedName>
</protein>
<reference evidence="10" key="2">
    <citation type="submission" date="2020-03" db="EMBL/GenBank/DDBJ databases">
        <title>Complete Genome Sequence of Adlercreutzia sp. strain 8CFCBH1 Producing Equol, Isolated from Healthy Japanese Feces.</title>
        <authorList>
            <person name="Ogata Y."/>
            <person name="Sakamoto M."/>
            <person name="Ohkuma M."/>
            <person name="Hattori M."/>
            <person name="Suda W."/>
        </authorList>
    </citation>
    <scope>NUCLEOTIDE SEQUENCE [LARGE SCALE GENOMIC DNA]</scope>
    <source>
        <strain evidence="10">8CFCBH1</strain>
    </source>
</reference>
<dbReference type="EMBL" id="AP022829">
    <property type="protein sequence ID" value="BCA88953.1"/>
    <property type="molecule type" value="Genomic_DNA"/>
</dbReference>
<evidence type="ECO:0000256" key="4">
    <source>
        <dbReference type="ARBA" id="ARBA00022737"/>
    </source>
</evidence>
<dbReference type="PROSITE" id="PS00198">
    <property type="entry name" value="4FE4S_FER_1"/>
    <property type="match status" value="1"/>
</dbReference>
<dbReference type="SUPFAM" id="SSF54862">
    <property type="entry name" value="4Fe-4S ferredoxins"/>
    <property type="match status" value="1"/>
</dbReference>
<dbReference type="PANTHER" id="PTHR43724">
    <property type="entry name" value="PYRUVATE SYNTHASE SUBUNIT PORD"/>
    <property type="match status" value="1"/>
</dbReference>
<gene>
    <name evidence="9" type="ORF">ADCFC_14510</name>
</gene>
<dbReference type="NCBIfam" id="TIGR02179">
    <property type="entry name" value="PorD_KorD"/>
    <property type="match status" value="1"/>
</dbReference>
<dbReference type="PROSITE" id="PS51379">
    <property type="entry name" value="4FE4S_FER_2"/>
    <property type="match status" value="2"/>
</dbReference>
<dbReference type="InterPro" id="IPR017900">
    <property type="entry name" value="4Fe4S_Fe_S_CS"/>
</dbReference>
<dbReference type="RefSeq" id="WP_173113448.1">
    <property type="nucleotide sequence ID" value="NZ_AP022829.1"/>
</dbReference>
<evidence type="ECO:0000256" key="3">
    <source>
        <dbReference type="ARBA" id="ARBA00022723"/>
    </source>
</evidence>
<feature type="region of interest" description="Disordered" evidence="7">
    <location>
        <begin position="118"/>
        <end position="181"/>
    </location>
</feature>
<keyword evidence="2" id="KW-0004">4Fe-4S</keyword>
<dbReference type="AlphaFoldDB" id="A0A6F8SLJ6"/>
<evidence type="ECO:0000313" key="10">
    <source>
        <dbReference type="Proteomes" id="UP000501727"/>
    </source>
</evidence>
<proteinExistence type="predicted"/>
<organism evidence="9 10">
    <name type="scientific">Adlercreutzia hattorii</name>
    <dbReference type="NCBI Taxonomy" id="2707299"/>
    <lineage>
        <taxon>Bacteria</taxon>
        <taxon>Bacillati</taxon>
        <taxon>Actinomycetota</taxon>
        <taxon>Coriobacteriia</taxon>
        <taxon>Eggerthellales</taxon>
        <taxon>Eggerthellaceae</taxon>
        <taxon>Adlercreutzia</taxon>
    </lineage>
</organism>
<evidence type="ECO:0000256" key="7">
    <source>
        <dbReference type="SAM" id="MobiDB-lite"/>
    </source>
</evidence>
<evidence type="ECO:0000313" key="9">
    <source>
        <dbReference type="EMBL" id="BCA88953.1"/>
    </source>
</evidence>
<keyword evidence="3" id="KW-0479">Metal-binding</keyword>
<keyword evidence="10" id="KW-1185">Reference proteome</keyword>
<feature type="domain" description="4Fe-4S ferredoxin-type" evidence="8">
    <location>
        <begin position="48"/>
        <end position="78"/>
    </location>
</feature>
<dbReference type="PANTHER" id="PTHR43724:SF1">
    <property type="entry name" value="PYRUVATE SYNTHASE SUBUNIT PORD"/>
    <property type="match status" value="1"/>
</dbReference>
<name>A0A6F8SLJ6_9ACTN</name>
<keyword evidence="4" id="KW-0677">Repeat</keyword>
<dbReference type="KEGG" id="ahat:ADCFC_15720"/>
<sequence length="181" mass="19182">MSAIASQSRRPFTPTLREGLAARPSQFARSTCFEAGHLTSVNAGWRSVRPVIDAEQCTLCLNCYMYCPDGTIAKVRDDEGTCVAVVVDYDFCKGCGVCAKVCPVPCIAMVDEHAGENEGAAETAETLDETSPSSGVAGVSGVSTERVPQRREQDSMSCSPKRGLSERIEIPETPTGKGGLA</sequence>
<feature type="compositionally biased region" description="Low complexity" evidence="7">
    <location>
        <begin position="131"/>
        <end position="143"/>
    </location>
</feature>
<dbReference type="InterPro" id="IPR011898">
    <property type="entry name" value="PorD_KorD"/>
</dbReference>
<evidence type="ECO:0000256" key="6">
    <source>
        <dbReference type="ARBA" id="ARBA00023014"/>
    </source>
</evidence>
<evidence type="ECO:0000256" key="1">
    <source>
        <dbReference type="ARBA" id="ARBA00001966"/>
    </source>
</evidence>